<dbReference type="Pfam" id="PF02086">
    <property type="entry name" value="MethyltransfD12"/>
    <property type="match status" value="1"/>
</dbReference>
<dbReference type="KEGG" id="aant:HUK68_18555"/>
<dbReference type="InterPro" id="IPR012327">
    <property type="entry name" value="MeTrfase_D12"/>
</dbReference>
<dbReference type="EMBL" id="CP054840">
    <property type="protein sequence ID" value="QKV54734.1"/>
    <property type="molecule type" value="Genomic_DNA"/>
</dbReference>
<dbReference type="AlphaFoldDB" id="A0A6N1X5S6"/>
<reference evidence="6 7" key="1">
    <citation type="submission" date="2020-06" db="EMBL/GenBank/DDBJ databases">
        <title>Acidovorax antarctica sp. nov., isolated from Corinth ice sheet soil, Antarctic Fields Peninsula.</title>
        <authorList>
            <person name="Xu Q."/>
            <person name="Peng F."/>
        </authorList>
    </citation>
    <scope>NUCLEOTIDE SEQUENCE [LARGE SCALE GENOMIC DNA]</scope>
    <source>
        <strain evidence="6 7">16-35-5</strain>
    </source>
</reference>
<dbReference type="Gene3D" id="3.40.50.150">
    <property type="entry name" value="Vaccinia Virus protein VP39"/>
    <property type="match status" value="1"/>
</dbReference>
<accession>A0A6N1X5S6</accession>
<comment type="catalytic activity">
    <reaction evidence="5">
        <text>a 2'-deoxyadenosine in DNA + S-adenosyl-L-methionine = an N(6)-methyl-2'-deoxyadenosine in DNA + S-adenosyl-L-homocysteine + H(+)</text>
        <dbReference type="Rhea" id="RHEA:15197"/>
        <dbReference type="Rhea" id="RHEA-COMP:12418"/>
        <dbReference type="Rhea" id="RHEA-COMP:12419"/>
        <dbReference type="ChEBI" id="CHEBI:15378"/>
        <dbReference type="ChEBI" id="CHEBI:57856"/>
        <dbReference type="ChEBI" id="CHEBI:59789"/>
        <dbReference type="ChEBI" id="CHEBI:90615"/>
        <dbReference type="ChEBI" id="CHEBI:90616"/>
        <dbReference type="EC" id="2.1.1.72"/>
    </reaction>
</comment>
<dbReference type="PANTHER" id="PTHR30481:SF4">
    <property type="entry name" value="SITE-SPECIFIC DNA-METHYLTRANSFERASE (ADENINE-SPECIFIC)"/>
    <property type="match status" value="1"/>
</dbReference>
<keyword evidence="7" id="KW-1185">Reference proteome</keyword>
<dbReference type="Proteomes" id="UP000509579">
    <property type="component" value="Chromosome"/>
</dbReference>
<evidence type="ECO:0000256" key="1">
    <source>
        <dbReference type="ARBA" id="ARBA00011900"/>
    </source>
</evidence>
<dbReference type="PROSITE" id="PS00092">
    <property type="entry name" value="N6_MTASE"/>
    <property type="match status" value="1"/>
</dbReference>
<dbReference type="PANTHER" id="PTHR30481">
    <property type="entry name" value="DNA ADENINE METHYLASE"/>
    <property type="match status" value="1"/>
</dbReference>
<dbReference type="GO" id="GO:0032259">
    <property type="term" value="P:methylation"/>
    <property type="evidence" value="ECO:0007669"/>
    <property type="project" value="UniProtKB-KW"/>
</dbReference>
<dbReference type="GO" id="GO:1904047">
    <property type="term" value="F:S-adenosyl-L-methionine binding"/>
    <property type="evidence" value="ECO:0007669"/>
    <property type="project" value="TreeGrafter"/>
</dbReference>
<dbReference type="GO" id="GO:0009307">
    <property type="term" value="P:DNA restriction-modification system"/>
    <property type="evidence" value="ECO:0007669"/>
    <property type="project" value="InterPro"/>
</dbReference>
<evidence type="ECO:0000256" key="5">
    <source>
        <dbReference type="ARBA" id="ARBA00047942"/>
    </source>
</evidence>
<keyword evidence="2 6" id="KW-0489">Methyltransferase</keyword>
<dbReference type="EC" id="2.1.1.72" evidence="1"/>
<evidence type="ECO:0000256" key="3">
    <source>
        <dbReference type="ARBA" id="ARBA00022679"/>
    </source>
</evidence>
<name>A0A6N1X5S6_9BURK</name>
<dbReference type="REBASE" id="400420">
    <property type="entry name" value="M.Asp16355ORF18555P"/>
</dbReference>
<evidence type="ECO:0000313" key="6">
    <source>
        <dbReference type="EMBL" id="QKV54734.1"/>
    </source>
</evidence>
<sequence>MKYPGGKGRTFQHVLNLMPPHNVYIETHLGGGAVLRNKRPAQRSIAIELDEHVIAAWKDSPQMPAELVQGKAEDFLRSYAFTGEELVYCDPPYHPATRRQSRVYRHDYTQDDHVQLLKVLKNLSCKVLISGYAHPMYDEMLEGWNCKKFEAATHRGIREECLWFNYEPPTELHDARYLGDNFRERQTTKRRLQRLQSKVISMNAVERAAFMQWLREEYSFNTGEVA</sequence>
<evidence type="ECO:0000313" key="7">
    <source>
        <dbReference type="Proteomes" id="UP000509579"/>
    </source>
</evidence>
<gene>
    <name evidence="6" type="ORF">HUK68_18555</name>
</gene>
<dbReference type="GO" id="GO:0009007">
    <property type="term" value="F:site-specific DNA-methyltransferase (adenine-specific) activity"/>
    <property type="evidence" value="ECO:0007669"/>
    <property type="project" value="UniProtKB-EC"/>
</dbReference>
<dbReference type="GO" id="GO:0006298">
    <property type="term" value="P:mismatch repair"/>
    <property type="evidence" value="ECO:0007669"/>
    <property type="project" value="TreeGrafter"/>
</dbReference>
<evidence type="ECO:0000256" key="2">
    <source>
        <dbReference type="ARBA" id="ARBA00022603"/>
    </source>
</evidence>
<keyword evidence="3" id="KW-0808">Transferase</keyword>
<organism evidence="6 7">
    <name type="scientific">Comamonas antarctica</name>
    <dbReference type="NCBI Taxonomy" id="2743470"/>
    <lineage>
        <taxon>Bacteria</taxon>
        <taxon>Pseudomonadati</taxon>
        <taxon>Pseudomonadota</taxon>
        <taxon>Betaproteobacteria</taxon>
        <taxon>Burkholderiales</taxon>
        <taxon>Comamonadaceae</taxon>
        <taxon>Comamonas</taxon>
    </lineage>
</organism>
<dbReference type="InterPro" id="IPR029063">
    <property type="entry name" value="SAM-dependent_MTases_sf"/>
</dbReference>
<dbReference type="SUPFAM" id="SSF53335">
    <property type="entry name" value="S-adenosyl-L-methionine-dependent methyltransferases"/>
    <property type="match status" value="1"/>
</dbReference>
<dbReference type="InterPro" id="IPR002052">
    <property type="entry name" value="DNA_methylase_N6_adenine_CS"/>
</dbReference>
<dbReference type="RefSeq" id="WP_175505531.1">
    <property type="nucleotide sequence ID" value="NZ_CP054840.1"/>
</dbReference>
<proteinExistence type="predicted"/>
<protein>
    <recommendedName>
        <fullName evidence="1">site-specific DNA-methyltransferase (adenine-specific)</fullName>
        <ecNumber evidence="1">2.1.1.72</ecNumber>
    </recommendedName>
</protein>
<keyword evidence="4" id="KW-0949">S-adenosyl-L-methionine</keyword>
<evidence type="ECO:0000256" key="4">
    <source>
        <dbReference type="ARBA" id="ARBA00022691"/>
    </source>
</evidence>
<dbReference type="GO" id="GO:0043565">
    <property type="term" value="F:sequence-specific DNA binding"/>
    <property type="evidence" value="ECO:0007669"/>
    <property type="project" value="TreeGrafter"/>
</dbReference>